<dbReference type="Proteomes" id="UP001162905">
    <property type="component" value="Unassembled WGS sequence"/>
</dbReference>
<protein>
    <submittedName>
        <fullName evidence="1">Uncharacterized protein</fullName>
    </submittedName>
</protein>
<gene>
    <name evidence="1" type="ORF">L4G47_12015</name>
</gene>
<evidence type="ECO:0000313" key="1">
    <source>
        <dbReference type="EMBL" id="MCF7542949.1"/>
    </source>
</evidence>
<sequence length="90" mass="10657">MTCQTQFAGFLMSNKNKNWLNYFKYHDTALLKRFPFFEVTQTHEASFRYKLVQINEGPYAPVSLSNPETSQLISHTNDNYLYIELGERLR</sequence>
<organism evidence="1 2">
    <name type="scientific">Pseudomonas petrae</name>
    <dbReference type="NCBI Taxonomy" id="2912190"/>
    <lineage>
        <taxon>Bacteria</taxon>
        <taxon>Pseudomonadati</taxon>
        <taxon>Pseudomonadota</taxon>
        <taxon>Gammaproteobacteria</taxon>
        <taxon>Pseudomonadales</taxon>
        <taxon>Pseudomonadaceae</taxon>
        <taxon>Pseudomonas</taxon>
    </lineage>
</organism>
<name>A0ABS9I5B3_9PSED</name>
<evidence type="ECO:0000313" key="2">
    <source>
        <dbReference type="Proteomes" id="UP001162905"/>
    </source>
</evidence>
<reference evidence="1" key="1">
    <citation type="submission" date="2022-01" db="EMBL/GenBank/DDBJ databases">
        <title>Pseudomonas sp. nov. isolated from Antarctic regolith.</title>
        <authorList>
            <person name="Novakova D."/>
            <person name="Sedlar K."/>
        </authorList>
    </citation>
    <scope>NUCLEOTIDE SEQUENCE</scope>
    <source>
        <strain evidence="1">P2647</strain>
    </source>
</reference>
<comment type="caution">
    <text evidence="1">The sequence shown here is derived from an EMBL/GenBank/DDBJ whole genome shotgun (WGS) entry which is preliminary data.</text>
</comment>
<keyword evidence="2" id="KW-1185">Reference proteome</keyword>
<dbReference type="RefSeq" id="WP_237252254.1">
    <property type="nucleotide sequence ID" value="NZ_JAKJXH010000010.1"/>
</dbReference>
<proteinExistence type="predicted"/>
<dbReference type="EMBL" id="JAKJXH010000010">
    <property type="protein sequence ID" value="MCF7542949.1"/>
    <property type="molecule type" value="Genomic_DNA"/>
</dbReference>
<accession>A0ABS9I5B3</accession>